<evidence type="ECO:0000313" key="5">
    <source>
        <dbReference type="Proteomes" id="UP000011717"/>
    </source>
</evidence>
<dbReference type="PATRIC" id="fig|1234595.3.peg.256"/>
<dbReference type="Pfam" id="PF00534">
    <property type="entry name" value="Glycos_transf_1"/>
    <property type="match status" value="1"/>
</dbReference>
<dbReference type="EMBL" id="AMRV01000001">
    <property type="protein sequence ID" value="EMD84327.1"/>
    <property type="molecule type" value="Genomic_DNA"/>
</dbReference>
<dbReference type="Proteomes" id="UP000011717">
    <property type="component" value="Unassembled WGS sequence"/>
</dbReference>
<evidence type="ECO:0000313" key="4">
    <source>
        <dbReference type="EMBL" id="EMD84327.1"/>
    </source>
</evidence>
<protein>
    <submittedName>
        <fullName evidence="4">Alpha-D-GlcNAc alpha-1,2-L-rhamnosyltransferase</fullName>
    </submittedName>
</protein>
<comment type="caution">
    <text evidence="4">The sequence shown here is derived from an EMBL/GenBank/DDBJ whole genome shotgun (WGS) entry which is preliminary data.</text>
</comment>
<keyword evidence="1 4" id="KW-0808">Transferase</keyword>
<feature type="domain" description="Glycosyl transferase family 1" evidence="2">
    <location>
        <begin position="210"/>
        <end position="321"/>
    </location>
</feature>
<organism evidence="4 5">
    <name type="scientific">Pacificimonas flava</name>
    <dbReference type="NCBI Taxonomy" id="1234595"/>
    <lineage>
        <taxon>Bacteria</taxon>
        <taxon>Pseudomonadati</taxon>
        <taxon>Pseudomonadota</taxon>
        <taxon>Alphaproteobacteria</taxon>
        <taxon>Sphingomonadales</taxon>
        <taxon>Sphingosinicellaceae</taxon>
        <taxon>Pacificimonas</taxon>
    </lineage>
</organism>
<dbReference type="Pfam" id="PF13439">
    <property type="entry name" value="Glyco_transf_4"/>
    <property type="match status" value="1"/>
</dbReference>
<accession>M2U8N8</accession>
<dbReference type="AlphaFoldDB" id="M2U8N8"/>
<dbReference type="InterPro" id="IPR001296">
    <property type="entry name" value="Glyco_trans_1"/>
</dbReference>
<dbReference type="CDD" id="cd03801">
    <property type="entry name" value="GT4_PimA-like"/>
    <property type="match status" value="1"/>
</dbReference>
<name>M2U8N8_9SPHN</name>
<dbReference type="PANTHER" id="PTHR46401">
    <property type="entry name" value="GLYCOSYLTRANSFERASE WBBK-RELATED"/>
    <property type="match status" value="1"/>
</dbReference>
<proteinExistence type="predicted"/>
<reference evidence="4 5" key="1">
    <citation type="journal article" date="2013" name="Genome Announc.">
        <title>Draft Genome Sequence of Strain JLT2015T, Belonging to the Family Sphingomonadaceae of the Alphaproteobacteria.</title>
        <authorList>
            <person name="Tang K."/>
            <person name="Liu K."/>
            <person name="Li S."/>
            <person name="Jiao N."/>
        </authorList>
    </citation>
    <scope>NUCLEOTIDE SEQUENCE [LARGE SCALE GENOMIC DNA]</scope>
    <source>
        <strain evidence="4 5">JLT2015</strain>
    </source>
</reference>
<dbReference type="InterPro" id="IPR028098">
    <property type="entry name" value="Glyco_trans_4-like_N"/>
</dbReference>
<evidence type="ECO:0000256" key="1">
    <source>
        <dbReference type="ARBA" id="ARBA00022679"/>
    </source>
</evidence>
<dbReference type="Gene3D" id="3.40.50.2000">
    <property type="entry name" value="Glycogen Phosphorylase B"/>
    <property type="match status" value="2"/>
</dbReference>
<keyword evidence="5" id="KW-1185">Reference proteome</keyword>
<gene>
    <name evidence="4" type="ORF">C725_0257</name>
</gene>
<sequence length="377" mass="40636">MTALSPRAAARRRIFVTGLRGLPGVMGGVETHCEELLPRIGADNPDLSFCVLGRQPYLPDASTEFQGIEVVALSSPKKVSLEAIVSTARSVWYARSRGADLMHIHAVGPALLVPAARLLGLRTVMTHHGADYDRAKWGRFAKAMLRLGERLGVRFANRIIAVSPSLERSLRRRYPAAANKISYIPNGAPTIDHDESGQDEALRKLGLRAGQFILAVGRLVPEKAFHDLIDAHADSGDTRTLVIVGAADHASDYAAKLQSRASASVIFAGRQPRSMLAHLYRTADLFVLPSYHEGLPISALEAGQAGANMLLSDIPANVDIGLEERNYFPVGDKSALAACLRRPGGDFAIDAAALAKRFDWSRIAEQTASVYRAAMSG</sequence>
<evidence type="ECO:0000259" key="2">
    <source>
        <dbReference type="Pfam" id="PF00534"/>
    </source>
</evidence>
<evidence type="ECO:0000259" key="3">
    <source>
        <dbReference type="Pfam" id="PF13439"/>
    </source>
</evidence>
<dbReference type="GO" id="GO:0009103">
    <property type="term" value="P:lipopolysaccharide biosynthetic process"/>
    <property type="evidence" value="ECO:0007669"/>
    <property type="project" value="TreeGrafter"/>
</dbReference>
<feature type="domain" description="Glycosyltransferase subfamily 4-like N-terminal" evidence="3">
    <location>
        <begin position="26"/>
        <end position="188"/>
    </location>
</feature>
<dbReference type="PANTHER" id="PTHR46401:SF2">
    <property type="entry name" value="GLYCOSYLTRANSFERASE WBBK-RELATED"/>
    <property type="match status" value="1"/>
</dbReference>
<dbReference type="SUPFAM" id="SSF53756">
    <property type="entry name" value="UDP-Glycosyltransferase/glycogen phosphorylase"/>
    <property type="match status" value="1"/>
</dbReference>
<dbReference type="GO" id="GO:0016757">
    <property type="term" value="F:glycosyltransferase activity"/>
    <property type="evidence" value="ECO:0007669"/>
    <property type="project" value="InterPro"/>
</dbReference>